<dbReference type="EMBL" id="CAJDYZ010006440">
    <property type="protein sequence ID" value="CAD1473396.1"/>
    <property type="molecule type" value="Genomic_DNA"/>
</dbReference>
<name>A0A6V7H2R6_9HYME</name>
<dbReference type="Proteomes" id="UP000752696">
    <property type="component" value="Unassembled WGS sequence"/>
</dbReference>
<protein>
    <submittedName>
        <fullName evidence="1">Uncharacterized protein</fullName>
    </submittedName>
</protein>
<accession>A0A6V7H2R6</accession>
<feature type="non-terminal residue" evidence="1">
    <location>
        <position position="52"/>
    </location>
</feature>
<evidence type="ECO:0000313" key="1">
    <source>
        <dbReference type="EMBL" id="CAD1473396.1"/>
    </source>
</evidence>
<evidence type="ECO:0000313" key="2">
    <source>
        <dbReference type="Proteomes" id="UP000752696"/>
    </source>
</evidence>
<reference evidence="1" key="1">
    <citation type="submission" date="2020-07" db="EMBL/GenBank/DDBJ databases">
        <authorList>
            <person name="Nazaruddin N."/>
        </authorList>
    </citation>
    <scope>NUCLEOTIDE SEQUENCE</scope>
</reference>
<gene>
    <name evidence="1" type="ORF">MHI_LOCUS375290</name>
</gene>
<sequence>MIQIPVKLALFNKMCVNVQDLHQADDSDVAVDEWNWKEKENLLKLPVSILCV</sequence>
<keyword evidence="2" id="KW-1185">Reference proteome</keyword>
<organism evidence="1 2">
    <name type="scientific">Heterotrigona itama</name>
    <dbReference type="NCBI Taxonomy" id="395501"/>
    <lineage>
        <taxon>Eukaryota</taxon>
        <taxon>Metazoa</taxon>
        <taxon>Ecdysozoa</taxon>
        <taxon>Arthropoda</taxon>
        <taxon>Hexapoda</taxon>
        <taxon>Insecta</taxon>
        <taxon>Pterygota</taxon>
        <taxon>Neoptera</taxon>
        <taxon>Endopterygota</taxon>
        <taxon>Hymenoptera</taxon>
        <taxon>Apocrita</taxon>
        <taxon>Aculeata</taxon>
        <taxon>Apoidea</taxon>
        <taxon>Anthophila</taxon>
        <taxon>Apidae</taxon>
        <taxon>Heterotrigona</taxon>
    </lineage>
</organism>
<comment type="caution">
    <text evidence="1">The sequence shown here is derived from an EMBL/GenBank/DDBJ whole genome shotgun (WGS) entry which is preliminary data.</text>
</comment>
<dbReference type="AlphaFoldDB" id="A0A6V7H2R6"/>
<proteinExistence type="predicted"/>